<dbReference type="EMBL" id="JARKIK010000042">
    <property type="protein sequence ID" value="KAK8737609.1"/>
    <property type="molecule type" value="Genomic_DNA"/>
</dbReference>
<organism evidence="1 2">
    <name type="scientific">Cherax quadricarinatus</name>
    <name type="common">Australian red claw crayfish</name>
    <dbReference type="NCBI Taxonomy" id="27406"/>
    <lineage>
        <taxon>Eukaryota</taxon>
        <taxon>Metazoa</taxon>
        <taxon>Ecdysozoa</taxon>
        <taxon>Arthropoda</taxon>
        <taxon>Crustacea</taxon>
        <taxon>Multicrustacea</taxon>
        <taxon>Malacostraca</taxon>
        <taxon>Eumalacostraca</taxon>
        <taxon>Eucarida</taxon>
        <taxon>Decapoda</taxon>
        <taxon>Pleocyemata</taxon>
        <taxon>Astacidea</taxon>
        <taxon>Parastacoidea</taxon>
        <taxon>Parastacidae</taxon>
        <taxon>Cherax</taxon>
    </lineage>
</organism>
<dbReference type="EMBL" id="JARKIK010000042">
    <property type="protein sequence ID" value="KAK8737604.1"/>
    <property type="molecule type" value="Genomic_DNA"/>
</dbReference>
<protein>
    <submittedName>
        <fullName evidence="1">Uncharacterized protein</fullName>
    </submittedName>
</protein>
<dbReference type="EMBL" id="JARKIK010000042">
    <property type="protein sequence ID" value="KAK8737616.1"/>
    <property type="molecule type" value="Genomic_DNA"/>
</dbReference>
<sequence>MSVLQQQYHFLLFRCVINKDFAFLFFMKYDTRSLIKGEIANGIFLFISIYKHLTKVIAASVSEPSIQFAPYYTVYTYFFPPKKKAVLHAHFSDHTIFFWYP</sequence>
<dbReference type="EMBL" id="JARKIK010000042">
    <property type="protein sequence ID" value="KAK8737613.1"/>
    <property type="molecule type" value="Genomic_DNA"/>
</dbReference>
<gene>
    <name evidence="1" type="ORF">OTU49_004555</name>
</gene>
<dbReference type="EMBL" id="JARKIK010000042">
    <property type="protein sequence ID" value="KAK8737611.1"/>
    <property type="molecule type" value="Genomic_DNA"/>
</dbReference>
<dbReference type="EMBL" id="JARKIK010000042">
    <property type="protein sequence ID" value="KAK8737601.1"/>
    <property type="molecule type" value="Genomic_DNA"/>
</dbReference>
<dbReference type="EMBL" id="JARKIK010000042">
    <property type="protein sequence ID" value="KAK8737607.1"/>
    <property type="molecule type" value="Genomic_DNA"/>
</dbReference>
<accession>A0AAW0XCE7</accession>
<reference evidence="1" key="2">
    <citation type="submission" date="2024-01" db="EMBL/GenBank/DDBJ databases">
        <authorList>
            <person name="He J."/>
            <person name="Wang M."/>
            <person name="Zheng J."/>
            <person name="Liu Z."/>
        </authorList>
    </citation>
    <scope>NUCLEOTIDE SEQUENCE</scope>
    <source>
        <strain evidence="1">ZL_2023a</strain>
        <tissue evidence="1">Muscle</tissue>
    </source>
</reference>
<keyword evidence="2" id="KW-1185">Reference proteome</keyword>
<evidence type="ECO:0000313" key="2">
    <source>
        <dbReference type="Proteomes" id="UP001445076"/>
    </source>
</evidence>
<comment type="caution">
    <text evidence="1">The sequence shown here is derived from an EMBL/GenBank/DDBJ whole genome shotgun (WGS) entry which is preliminary data.</text>
</comment>
<name>A0AAW0XCE7_CHEQU</name>
<reference evidence="1 2" key="1">
    <citation type="journal article" date="2024" name="BMC Genomics">
        <title>Genome assembly of redclaw crayfish (Cherax quadricarinatus) provides insights into its immune adaptation and hypoxia tolerance.</title>
        <authorList>
            <person name="Liu Z."/>
            <person name="Zheng J."/>
            <person name="Li H."/>
            <person name="Fang K."/>
            <person name="Wang S."/>
            <person name="He J."/>
            <person name="Zhou D."/>
            <person name="Weng S."/>
            <person name="Chi M."/>
            <person name="Gu Z."/>
            <person name="He J."/>
            <person name="Li F."/>
            <person name="Wang M."/>
        </authorList>
    </citation>
    <scope>NUCLEOTIDE SEQUENCE [LARGE SCALE GENOMIC DNA]</scope>
    <source>
        <strain evidence="1">ZL_2023a</strain>
    </source>
</reference>
<proteinExistence type="predicted"/>
<evidence type="ECO:0000313" key="1">
    <source>
        <dbReference type="EMBL" id="KAK8737613.1"/>
    </source>
</evidence>
<dbReference type="Proteomes" id="UP001445076">
    <property type="component" value="Unassembled WGS sequence"/>
</dbReference>
<dbReference type="AlphaFoldDB" id="A0AAW0XCE7"/>